<evidence type="ECO:0000256" key="1">
    <source>
        <dbReference type="SAM" id="Phobius"/>
    </source>
</evidence>
<comment type="caution">
    <text evidence="2">The sequence shown here is derived from an EMBL/GenBank/DDBJ whole genome shotgun (WGS) entry which is preliminary data.</text>
</comment>
<dbReference type="RefSeq" id="WP_377766935.1">
    <property type="nucleotide sequence ID" value="NZ_JBHULB010000013.1"/>
</dbReference>
<keyword evidence="1" id="KW-0812">Transmembrane</keyword>
<evidence type="ECO:0000313" key="2">
    <source>
        <dbReference type="EMBL" id="MFD2587398.1"/>
    </source>
</evidence>
<dbReference type="Proteomes" id="UP001597526">
    <property type="component" value="Unassembled WGS sequence"/>
</dbReference>
<organism evidence="2 3">
    <name type="scientific">Croceitalea marina</name>
    <dbReference type="NCBI Taxonomy" id="1775166"/>
    <lineage>
        <taxon>Bacteria</taxon>
        <taxon>Pseudomonadati</taxon>
        <taxon>Bacteroidota</taxon>
        <taxon>Flavobacteriia</taxon>
        <taxon>Flavobacteriales</taxon>
        <taxon>Flavobacteriaceae</taxon>
        <taxon>Croceitalea</taxon>
    </lineage>
</organism>
<keyword evidence="3" id="KW-1185">Reference proteome</keyword>
<keyword evidence="1" id="KW-0472">Membrane</keyword>
<proteinExistence type="predicted"/>
<dbReference type="EMBL" id="JBHULB010000013">
    <property type="protein sequence ID" value="MFD2587398.1"/>
    <property type="molecule type" value="Genomic_DNA"/>
</dbReference>
<dbReference type="Pfam" id="PF19578">
    <property type="entry name" value="DUF6090"/>
    <property type="match status" value="1"/>
</dbReference>
<name>A0ABW5MX94_9FLAO</name>
<evidence type="ECO:0000313" key="3">
    <source>
        <dbReference type="Proteomes" id="UP001597526"/>
    </source>
</evidence>
<dbReference type="InterPro" id="IPR045749">
    <property type="entry name" value="DUF6090"/>
</dbReference>
<feature type="transmembrane region" description="Helical" evidence="1">
    <location>
        <begin position="21"/>
        <end position="42"/>
    </location>
</feature>
<accession>A0ABW5MX94</accession>
<protein>
    <submittedName>
        <fullName evidence="2">DUF6090 family protein</fullName>
    </submittedName>
</protein>
<reference evidence="3" key="1">
    <citation type="journal article" date="2019" name="Int. J. Syst. Evol. Microbiol.">
        <title>The Global Catalogue of Microorganisms (GCM) 10K type strain sequencing project: providing services to taxonomists for standard genome sequencing and annotation.</title>
        <authorList>
            <consortium name="The Broad Institute Genomics Platform"/>
            <consortium name="The Broad Institute Genome Sequencing Center for Infectious Disease"/>
            <person name="Wu L."/>
            <person name="Ma J."/>
        </authorList>
    </citation>
    <scope>NUCLEOTIDE SEQUENCE [LARGE SCALE GENOMIC DNA]</scope>
    <source>
        <strain evidence="3">KCTC 52368</strain>
    </source>
</reference>
<sequence length="255" mass="29485">MIKFFRKIRQKLLSENKFSKYLIYAFGEIILVVIGILIALGINNWNTHTQNLKKEQQLLLKLSSEIDDNIDRLEETIASHLKTTESLERILPYIHIDSSIISTIGAPFPNTILELLNGEFFRPKRTVRNTLISTGNIALIQSSELQFMISELLATENRYSWATDQTMKFIDNNSLPFLMDKTQILNNLFIVPGITENLEQKKSNFQSNNGKMLSNAYFENLVATKIILTNQTEREAKRLLKDYEKIRVKIKSELQ</sequence>
<gene>
    <name evidence="2" type="ORF">ACFSQJ_10675</name>
</gene>
<keyword evidence="1" id="KW-1133">Transmembrane helix</keyword>